<dbReference type="EMBL" id="CAJNDS010000238">
    <property type="protein sequence ID" value="CAE7032410.1"/>
    <property type="molecule type" value="Genomic_DNA"/>
</dbReference>
<gene>
    <name evidence="1" type="ORF">SNAT2548_LOCUS3901</name>
</gene>
<sequence length="282" mass="32214">AWAGFQSLLQAPRAPKTVDLIIARCKSPLQWLWELDYPAGSRVFVYDKCNRGLEEFRAQTSGLEGIVSLEYRQVAEVSEVIMTGECTAYLAHLAAGIRTADFTIFLHDDAPRHIRMPLLSMVLRALRAGTYEVPFLHLAHERYPSYRTPCLKEVHRQALRVELPDRLGTYCCSHFVVRRDRIEAHDPEFYQHLGDMVSQATYGSDRGGACRVGSKPCYVMEFLWHVVFGEPGELPPREEDGRLPLALRYEGGRASRMPSPLRLAPYMELFHASRYSMKLLQQ</sequence>
<feature type="non-terminal residue" evidence="1">
    <location>
        <position position="1"/>
    </location>
</feature>
<dbReference type="Pfam" id="PF11913">
    <property type="entry name" value="DUF3431"/>
    <property type="match status" value="1"/>
</dbReference>
<dbReference type="AlphaFoldDB" id="A0A812IH18"/>
<protein>
    <submittedName>
        <fullName evidence="1">Uncharacterized protein</fullName>
    </submittedName>
</protein>
<dbReference type="OrthoDB" id="426718at2759"/>
<reference evidence="1" key="1">
    <citation type="submission" date="2021-02" db="EMBL/GenBank/DDBJ databases">
        <authorList>
            <person name="Dougan E. K."/>
            <person name="Rhodes N."/>
            <person name="Thang M."/>
            <person name="Chan C."/>
        </authorList>
    </citation>
    <scope>NUCLEOTIDE SEQUENCE</scope>
</reference>
<evidence type="ECO:0000313" key="2">
    <source>
        <dbReference type="Proteomes" id="UP000604046"/>
    </source>
</evidence>
<organism evidence="1 2">
    <name type="scientific">Symbiodinium natans</name>
    <dbReference type="NCBI Taxonomy" id="878477"/>
    <lineage>
        <taxon>Eukaryota</taxon>
        <taxon>Sar</taxon>
        <taxon>Alveolata</taxon>
        <taxon>Dinophyceae</taxon>
        <taxon>Suessiales</taxon>
        <taxon>Symbiodiniaceae</taxon>
        <taxon>Symbiodinium</taxon>
    </lineage>
</organism>
<dbReference type="Proteomes" id="UP000604046">
    <property type="component" value="Unassembled WGS sequence"/>
</dbReference>
<accession>A0A812IH18</accession>
<keyword evidence="2" id="KW-1185">Reference proteome</keyword>
<evidence type="ECO:0000313" key="1">
    <source>
        <dbReference type="EMBL" id="CAE7032410.1"/>
    </source>
</evidence>
<comment type="caution">
    <text evidence="1">The sequence shown here is derived from an EMBL/GenBank/DDBJ whole genome shotgun (WGS) entry which is preliminary data.</text>
</comment>
<proteinExistence type="predicted"/>
<name>A0A812IH18_9DINO</name>
<dbReference type="InterPro" id="IPR021838">
    <property type="entry name" value="DUF3431"/>
</dbReference>